<keyword evidence="2 5" id="KW-0238">DNA-binding</keyword>
<dbReference type="InterPro" id="IPR028082">
    <property type="entry name" value="Peripla_BP_I"/>
</dbReference>
<feature type="domain" description="HTH gntR-type" evidence="4">
    <location>
        <begin position="1"/>
        <end position="69"/>
    </location>
</feature>
<name>A0A975WCW1_9RHOB</name>
<dbReference type="GeneID" id="80819817"/>
<dbReference type="AlphaFoldDB" id="A0A975WCW1"/>
<dbReference type="GO" id="GO:0003677">
    <property type="term" value="F:DNA binding"/>
    <property type="evidence" value="ECO:0007669"/>
    <property type="project" value="UniProtKB-KW"/>
</dbReference>
<comment type="caution">
    <text evidence="5">The sequence shown here is derived from an EMBL/GenBank/DDBJ whole genome shotgun (WGS) entry which is preliminary data.</text>
</comment>
<keyword evidence="6" id="KW-1185">Reference proteome</keyword>
<dbReference type="RefSeq" id="WP_074837755.1">
    <property type="nucleotide sequence ID" value="NZ_CATMKJ010000014.1"/>
</dbReference>
<dbReference type="SUPFAM" id="SSF53822">
    <property type="entry name" value="Periplasmic binding protein-like I"/>
    <property type="match status" value="1"/>
</dbReference>
<reference evidence="5 6" key="1">
    <citation type="submission" date="2016-10" db="EMBL/GenBank/DDBJ databases">
        <authorList>
            <person name="Varghese N."/>
            <person name="Submissions S."/>
        </authorList>
    </citation>
    <scope>NUCLEOTIDE SEQUENCE [LARGE SCALE GENOMIC DNA]</scope>
    <source>
        <strain evidence="5 6">FF3</strain>
    </source>
</reference>
<keyword evidence="3" id="KW-0804">Transcription</keyword>
<keyword evidence="1" id="KW-0805">Transcription regulation</keyword>
<dbReference type="InterPro" id="IPR036388">
    <property type="entry name" value="WH-like_DNA-bd_sf"/>
</dbReference>
<proteinExistence type="predicted"/>
<dbReference type="SUPFAM" id="SSF46785">
    <property type="entry name" value="Winged helix' DNA-binding domain"/>
    <property type="match status" value="1"/>
</dbReference>
<gene>
    <name evidence="5" type="ORF">SAMN04487940_11517</name>
</gene>
<sequence>MTEATQDRLASWITAEIDRCGPGARLPTMRELMRRFRTSQRVVERALAPFIATGQLEVRRGLGIVIRDPVPSAPAHEADILLLYKVSDSRLARTLILEIEKRMKAAGISILLLGFTDEAQALSILSRIGRFRVCLLQTHFETLPLPFLSRITEIAGSVVFDGISATGLRMDAIGTNWREAFALAWRNLRAAGHERIGFLTSAHSARPIAMARREYQRLSDAAGQGAGWLIELDALPGSFPGADISTSIAGLRGDDGALSVTGLITWGVVEGYLLDRALWENGIVPGRDLSVMMLGSVDFPSEHLNRFDTVGNADAEKIDTFERVLRDRLTPDGPPPEVHYLPIHTARFGSVDDLTVDVTG</sequence>
<evidence type="ECO:0000256" key="1">
    <source>
        <dbReference type="ARBA" id="ARBA00023015"/>
    </source>
</evidence>
<protein>
    <submittedName>
        <fullName evidence="5">DNA-binding transcriptional regulator, FadR family</fullName>
    </submittedName>
</protein>
<evidence type="ECO:0000256" key="3">
    <source>
        <dbReference type="ARBA" id="ARBA00023163"/>
    </source>
</evidence>
<dbReference type="PROSITE" id="PS50949">
    <property type="entry name" value="HTH_GNTR"/>
    <property type="match status" value="1"/>
</dbReference>
<dbReference type="GO" id="GO:0003700">
    <property type="term" value="F:DNA-binding transcription factor activity"/>
    <property type="evidence" value="ECO:0007669"/>
    <property type="project" value="InterPro"/>
</dbReference>
<evidence type="ECO:0000313" key="6">
    <source>
        <dbReference type="Proteomes" id="UP000182932"/>
    </source>
</evidence>
<evidence type="ECO:0000256" key="2">
    <source>
        <dbReference type="ARBA" id="ARBA00023125"/>
    </source>
</evidence>
<dbReference type="Gene3D" id="1.10.10.10">
    <property type="entry name" value="Winged helix-like DNA-binding domain superfamily/Winged helix DNA-binding domain"/>
    <property type="match status" value="1"/>
</dbReference>
<organism evidence="5 6">
    <name type="scientific">Marinovum algicola</name>
    <dbReference type="NCBI Taxonomy" id="42444"/>
    <lineage>
        <taxon>Bacteria</taxon>
        <taxon>Pseudomonadati</taxon>
        <taxon>Pseudomonadota</taxon>
        <taxon>Alphaproteobacteria</taxon>
        <taxon>Rhodobacterales</taxon>
        <taxon>Roseobacteraceae</taxon>
        <taxon>Marinovum</taxon>
    </lineage>
</organism>
<accession>A0A975WCW1</accession>
<dbReference type="InterPro" id="IPR036390">
    <property type="entry name" value="WH_DNA-bd_sf"/>
</dbReference>
<dbReference type="EMBL" id="FNYY01000015">
    <property type="protein sequence ID" value="SEJ95331.1"/>
    <property type="molecule type" value="Genomic_DNA"/>
</dbReference>
<evidence type="ECO:0000259" key="4">
    <source>
        <dbReference type="PROSITE" id="PS50949"/>
    </source>
</evidence>
<dbReference type="SMART" id="SM00345">
    <property type="entry name" value="HTH_GNTR"/>
    <property type="match status" value="1"/>
</dbReference>
<dbReference type="Gene3D" id="3.40.50.2300">
    <property type="match status" value="2"/>
</dbReference>
<dbReference type="InterPro" id="IPR000524">
    <property type="entry name" value="Tscrpt_reg_HTH_GntR"/>
</dbReference>
<dbReference type="Proteomes" id="UP000182932">
    <property type="component" value="Unassembled WGS sequence"/>
</dbReference>
<evidence type="ECO:0000313" key="5">
    <source>
        <dbReference type="EMBL" id="SEJ95331.1"/>
    </source>
</evidence>